<dbReference type="Gene3D" id="1.10.150.130">
    <property type="match status" value="1"/>
</dbReference>
<gene>
    <name evidence="4" type="ORF">V1264_018401</name>
</gene>
<name>A0AAN9GE51_9CAEN</name>
<dbReference type="InterPro" id="IPR013762">
    <property type="entry name" value="Integrase-like_cat_sf"/>
</dbReference>
<evidence type="ECO:0000256" key="2">
    <source>
        <dbReference type="ARBA" id="ARBA00023172"/>
    </source>
</evidence>
<dbReference type="SUPFAM" id="SSF56349">
    <property type="entry name" value="DNA breaking-rejoining enzymes"/>
    <property type="match status" value="1"/>
</dbReference>
<sequence length="782" mass="87441">MSVVDSQWIVGVVSSGFRLLWREEKAPLTRVPPRFKPPFSQEARSVLQSEIASLEQKGAVERVRVHSSLGFYGRLVAVPKASGGWRPVLDLSLLNTFLREIKFKMETPASVRDSLRPGDWVTSIDLTDAYFHILMHPTDRKWLRFRWGDQIYQFRALPFGLSLAPWIFTMVVRQVCALVRSQGIRLRAYLDDWLIMNQSQSGCSQDTLTVLRESNWLGFSINRVKSELTPSQTFTYLGMSFDTVAWTVQPSQRRVDKLQAQIRSTLPLLMASIRSLASILGQIESMALLVSLGRVHKCPLQFALKPFVDSPLVDWDALIPLQGWFQSATLPWLHTEWVCRGVPIVVPLPDLDLFTDASREGWGAHTDLQTPPFPLLSRVIRKAEMEEPALLLLVAPLWPSQVWFPDLLRLAQGPPIPLALVLGELVQPRTGIPHEEPSLLKLHVWKASTSSVYASHWKAWTAWCSARGVSSVAPRSIQVANHLSFMSSQGASVSSLRVRRSAISATLQQIGRSVRVGGVIAAVIKGAALKEAKARLPAPKWDLFLILEFLRSADFEPLSEASLFNVTRKALFLLLLATARRGSEVHALSGQPGDISFEPDGSASLRFRPDFLAKNQSPGQASPLVRVKALTSALAPGDPDSVNCPVRALRLYLARTQPIRSSSQKLLFISLLTRREKDLSKVTLARWVSSLIKQAYEWRRTKRGGVMPSLPLDSARAHETRAWASSLAVLRSRRLEEVLTTAYWRSEDVFINFYLRDVTALRQDGSRGLPALIAAGQFLSRT</sequence>
<keyword evidence="2" id="KW-0233">DNA recombination</keyword>
<dbReference type="SUPFAM" id="SSF56672">
    <property type="entry name" value="DNA/RNA polymerases"/>
    <property type="match status" value="1"/>
</dbReference>
<dbReference type="InterPro" id="IPR000477">
    <property type="entry name" value="RT_dom"/>
</dbReference>
<dbReference type="Proteomes" id="UP001374579">
    <property type="component" value="Unassembled WGS sequence"/>
</dbReference>
<keyword evidence="1" id="KW-0238">DNA-binding</keyword>
<evidence type="ECO:0000313" key="4">
    <source>
        <dbReference type="EMBL" id="KAK7103520.1"/>
    </source>
</evidence>
<dbReference type="AlphaFoldDB" id="A0AAN9GE51"/>
<dbReference type="InterPro" id="IPR043502">
    <property type="entry name" value="DNA/RNA_pol_sf"/>
</dbReference>
<dbReference type="SUPFAM" id="SSF47823">
    <property type="entry name" value="lambda integrase-like, N-terminal domain"/>
    <property type="match status" value="1"/>
</dbReference>
<dbReference type="InterPro" id="IPR011010">
    <property type="entry name" value="DNA_brk_join_enz"/>
</dbReference>
<dbReference type="InterPro" id="IPR010998">
    <property type="entry name" value="Integrase_recombinase_N"/>
</dbReference>
<dbReference type="GO" id="GO:0015074">
    <property type="term" value="P:DNA integration"/>
    <property type="evidence" value="ECO:0007669"/>
    <property type="project" value="InterPro"/>
</dbReference>
<feature type="domain" description="Reverse transcriptase" evidence="3">
    <location>
        <begin position="59"/>
        <end position="241"/>
    </location>
</feature>
<evidence type="ECO:0000259" key="3">
    <source>
        <dbReference type="PROSITE" id="PS50878"/>
    </source>
</evidence>
<dbReference type="PANTHER" id="PTHR33050:SF7">
    <property type="entry name" value="RIBONUCLEASE H"/>
    <property type="match status" value="1"/>
</dbReference>
<dbReference type="PANTHER" id="PTHR33050">
    <property type="entry name" value="REVERSE TRANSCRIPTASE DOMAIN-CONTAINING PROTEIN"/>
    <property type="match status" value="1"/>
</dbReference>
<dbReference type="GO" id="GO:0003677">
    <property type="term" value="F:DNA binding"/>
    <property type="evidence" value="ECO:0007669"/>
    <property type="project" value="UniProtKB-KW"/>
</dbReference>
<dbReference type="Gene3D" id="3.30.70.270">
    <property type="match status" value="1"/>
</dbReference>
<dbReference type="CDD" id="cd03714">
    <property type="entry name" value="RT_DIRS1"/>
    <property type="match status" value="1"/>
</dbReference>
<dbReference type="GO" id="GO:0006310">
    <property type="term" value="P:DNA recombination"/>
    <property type="evidence" value="ECO:0007669"/>
    <property type="project" value="UniProtKB-KW"/>
</dbReference>
<protein>
    <recommendedName>
        <fullName evidence="3">Reverse transcriptase domain-containing protein</fullName>
    </recommendedName>
</protein>
<organism evidence="4 5">
    <name type="scientific">Littorina saxatilis</name>
    <dbReference type="NCBI Taxonomy" id="31220"/>
    <lineage>
        <taxon>Eukaryota</taxon>
        <taxon>Metazoa</taxon>
        <taxon>Spiralia</taxon>
        <taxon>Lophotrochozoa</taxon>
        <taxon>Mollusca</taxon>
        <taxon>Gastropoda</taxon>
        <taxon>Caenogastropoda</taxon>
        <taxon>Littorinimorpha</taxon>
        <taxon>Littorinoidea</taxon>
        <taxon>Littorinidae</taxon>
        <taxon>Littorina</taxon>
    </lineage>
</organism>
<dbReference type="InterPro" id="IPR052055">
    <property type="entry name" value="Hepadnavirus_pol/RT"/>
</dbReference>
<accession>A0AAN9GE51</accession>
<proteinExistence type="predicted"/>
<dbReference type="PROSITE" id="PS50878">
    <property type="entry name" value="RT_POL"/>
    <property type="match status" value="1"/>
</dbReference>
<evidence type="ECO:0000256" key="1">
    <source>
        <dbReference type="ARBA" id="ARBA00023125"/>
    </source>
</evidence>
<dbReference type="Gene3D" id="1.10.443.10">
    <property type="entry name" value="Intergrase catalytic core"/>
    <property type="match status" value="1"/>
</dbReference>
<reference evidence="4 5" key="1">
    <citation type="submission" date="2024-02" db="EMBL/GenBank/DDBJ databases">
        <title>Chromosome-scale genome assembly of the rough periwinkle Littorina saxatilis.</title>
        <authorList>
            <person name="De Jode A."/>
            <person name="Faria R."/>
            <person name="Formenti G."/>
            <person name="Sims Y."/>
            <person name="Smith T.P."/>
            <person name="Tracey A."/>
            <person name="Wood J.M.D."/>
            <person name="Zagrodzka Z.B."/>
            <person name="Johannesson K."/>
            <person name="Butlin R.K."/>
            <person name="Leder E.H."/>
        </authorList>
    </citation>
    <scope>NUCLEOTIDE SEQUENCE [LARGE SCALE GENOMIC DNA]</scope>
    <source>
        <strain evidence="4">Snail1</strain>
        <tissue evidence="4">Muscle</tissue>
    </source>
</reference>
<keyword evidence="5" id="KW-1185">Reference proteome</keyword>
<dbReference type="EMBL" id="JBAMIC010000008">
    <property type="protein sequence ID" value="KAK7103520.1"/>
    <property type="molecule type" value="Genomic_DNA"/>
</dbReference>
<dbReference type="Pfam" id="PF00078">
    <property type="entry name" value="RVT_1"/>
    <property type="match status" value="1"/>
</dbReference>
<evidence type="ECO:0000313" key="5">
    <source>
        <dbReference type="Proteomes" id="UP001374579"/>
    </source>
</evidence>
<comment type="caution">
    <text evidence="4">The sequence shown here is derived from an EMBL/GenBank/DDBJ whole genome shotgun (WGS) entry which is preliminary data.</text>
</comment>
<dbReference type="InterPro" id="IPR043128">
    <property type="entry name" value="Rev_trsase/Diguanyl_cyclase"/>
</dbReference>
<dbReference type="Gene3D" id="3.10.10.10">
    <property type="entry name" value="HIV Type 1 Reverse Transcriptase, subunit A, domain 1"/>
    <property type="match status" value="1"/>
</dbReference>